<name>A6GBN3_9BACT</name>
<dbReference type="Proteomes" id="UP000005801">
    <property type="component" value="Unassembled WGS sequence"/>
</dbReference>
<reference evidence="5 6" key="1">
    <citation type="submission" date="2007-06" db="EMBL/GenBank/DDBJ databases">
        <authorList>
            <person name="Shimkets L."/>
            <person name="Ferriera S."/>
            <person name="Johnson J."/>
            <person name="Kravitz S."/>
            <person name="Beeson K."/>
            <person name="Sutton G."/>
            <person name="Rogers Y.-H."/>
            <person name="Friedman R."/>
            <person name="Frazier M."/>
            <person name="Venter J.C."/>
        </authorList>
    </citation>
    <scope>NUCLEOTIDE SEQUENCE [LARGE SCALE GENOMIC DNA]</scope>
    <source>
        <strain evidence="5 6">SIR-1</strain>
    </source>
</reference>
<organism evidence="5 6">
    <name type="scientific">Plesiocystis pacifica SIR-1</name>
    <dbReference type="NCBI Taxonomy" id="391625"/>
    <lineage>
        <taxon>Bacteria</taxon>
        <taxon>Pseudomonadati</taxon>
        <taxon>Myxococcota</taxon>
        <taxon>Polyangia</taxon>
        <taxon>Nannocystales</taxon>
        <taxon>Nannocystaceae</taxon>
        <taxon>Plesiocystis</taxon>
    </lineage>
</organism>
<evidence type="ECO:0008006" key="7">
    <source>
        <dbReference type="Google" id="ProtNLM"/>
    </source>
</evidence>
<dbReference type="InterPro" id="IPR024498">
    <property type="entry name" value="DUF2786"/>
</dbReference>
<protein>
    <recommendedName>
        <fullName evidence="7">DUF2786 domain-containing protein</fullName>
    </recommendedName>
</protein>
<dbReference type="GO" id="GO:0006950">
    <property type="term" value="P:response to stress"/>
    <property type="evidence" value="ECO:0007669"/>
    <property type="project" value="UniProtKB-ARBA"/>
</dbReference>
<evidence type="ECO:0000259" key="3">
    <source>
        <dbReference type="Pfam" id="PF10979"/>
    </source>
</evidence>
<accession>A6GBN3</accession>
<dbReference type="InterPro" id="IPR006640">
    <property type="entry name" value="SprT-like_domain"/>
</dbReference>
<feature type="region of interest" description="Disordered" evidence="1">
    <location>
        <begin position="326"/>
        <end position="372"/>
    </location>
</feature>
<feature type="domain" description="SprT-like" evidence="2">
    <location>
        <begin position="29"/>
        <end position="109"/>
    </location>
</feature>
<evidence type="ECO:0000256" key="1">
    <source>
        <dbReference type="SAM" id="MobiDB-lite"/>
    </source>
</evidence>
<dbReference type="AlphaFoldDB" id="A6GBN3"/>
<comment type="caution">
    <text evidence="5">The sequence shown here is derived from an EMBL/GenBank/DDBJ whole genome shotgun (WGS) entry which is preliminary data.</text>
</comment>
<dbReference type="OrthoDB" id="249404at2"/>
<dbReference type="Pfam" id="PF10263">
    <property type="entry name" value="SprT-like"/>
    <property type="match status" value="1"/>
</dbReference>
<evidence type="ECO:0000259" key="2">
    <source>
        <dbReference type="Pfam" id="PF10263"/>
    </source>
</evidence>
<feature type="domain" description="DUF7168" evidence="4">
    <location>
        <begin position="200"/>
        <end position="322"/>
    </location>
</feature>
<evidence type="ECO:0000313" key="6">
    <source>
        <dbReference type="Proteomes" id="UP000005801"/>
    </source>
</evidence>
<dbReference type="RefSeq" id="WP_006974124.1">
    <property type="nucleotide sequence ID" value="NZ_ABCS01000059.1"/>
</dbReference>
<keyword evidence="6" id="KW-1185">Reference proteome</keyword>
<feature type="compositionally biased region" description="Basic residues" evidence="1">
    <location>
        <begin position="360"/>
        <end position="372"/>
    </location>
</feature>
<dbReference type="InterPro" id="IPR055592">
    <property type="entry name" value="DUF7168"/>
</dbReference>
<dbReference type="EMBL" id="ABCS01000059">
    <property type="protein sequence ID" value="EDM76739.1"/>
    <property type="molecule type" value="Genomic_DNA"/>
</dbReference>
<dbReference type="Pfam" id="PF10979">
    <property type="entry name" value="DUF2786"/>
    <property type="match status" value="1"/>
</dbReference>
<evidence type="ECO:0000259" key="4">
    <source>
        <dbReference type="Pfam" id="PF23771"/>
    </source>
</evidence>
<dbReference type="STRING" id="391625.PPSIR1_33831"/>
<sequence>MPRPDQLSIELERKLLARLRDEWASINYTHFKEALRAPVFELSDTRTRLGRWVGEHRCLEISRPLVLERPWPEVVEVLKHEVAHQFIDECLHVDEPPHGPTFKKTCARLGIDGRASGDPRDTAEDREDPASRTVARIRKLLALAESPNLHEAEAAATAARRLMLKFNIQVEQAMATNAEAGPGRRYGFRHLGKPSGRILEHDRRLAHILTEYFFVEGIWIPVYRPREGKRGSVFEIVGLEHNLQMAEHVHAFLSATALRLWRDYRRETGRSSNRDRQAFLAGVMGGFEAKLDKQSARFGEQGLVWVPAPDLDQYFRRRYPRVQTVRRSGARRNEAYSQGDQAGRNIVLAKPVESGAGSGKPRRPKALRRGSG</sequence>
<dbReference type="eggNOG" id="COG1451">
    <property type="taxonomic scope" value="Bacteria"/>
</dbReference>
<feature type="domain" description="DUF2786" evidence="3">
    <location>
        <begin position="133"/>
        <end position="169"/>
    </location>
</feature>
<gene>
    <name evidence="5" type="ORF">PPSIR1_33831</name>
</gene>
<proteinExistence type="predicted"/>
<dbReference type="Pfam" id="PF23771">
    <property type="entry name" value="DUF7168"/>
    <property type="match status" value="1"/>
</dbReference>
<evidence type="ECO:0000313" key="5">
    <source>
        <dbReference type="EMBL" id="EDM76739.1"/>
    </source>
</evidence>